<dbReference type="Proteomes" id="UP000708208">
    <property type="component" value="Unassembled WGS sequence"/>
</dbReference>
<feature type="non-terminal residue" evidence="2">
    <location>
        <position position="1"/>
    </location>
</feature>
<reference evidence="2" key="1">
    <citation type="submission" date="2021-06" db="EMBL/GenBank/DDBJ databases">
        <authorList>
            <person name="Hodson N. C."/>
            <person name="Mongue J. A."/>
            <person name="Jaron S. K."/>
        </authorList>
    </citation>
    <scope>NUCLEOTIDE SEQUENCE</scope>
</reference>
<keyword evidence="1" id="KW-1133">Transmembrane helix</keyword>
<gene>
    <name evidence="2" type="ORF">AFUS01_LOCUS28808</name>
</gene>
<keyword evidence="3" id="KW-1185">Reference proteome</keyword>
<name>A0A8J2KNH9_9HEXA</name>
<dbReference type="EMBL" id="CAJVCH010417307">
    <property type="protein sequence ID" value="CAG7818295.1"/>
    <property type="molecule type" value="Genomic_DNA"/>
</dbReference>
<evidence type="ECO:0000313" key="2">
    <source>
        <dbReference type="EMBL" id="CAG7818295.1"/>
    </source>
</evidence>
<dbReference type="AlphaFoldDB" id="A0A8J2KNH9"/>
<protein>
    <submittedName>
        <fullName evidence="2">Uncharacterized protein</fullName>
    </submittedName>
</protein>
<keyword evidence="1" id="KW-0472">Membrane</keyword>
<evidence type="ECO:0000256" key="1">
    <source>
        <dbReference type="SAM" id="Phobius"/>
    </source>
</evidence>
<feature type="transmembrane region" description="Helical" evidence="1">
    <location>
        <begin position="81"/>
        <end position="104"/>
    </location>
</feature>
<feature type="transmembrane region" description="Helical" evidence="1">
    <location>
        <begin position="39"/>
        <end position="69"/>
    </location>
</feature>
<comment type="caution">
    <text evidence="2">The sequence shown here is derived from an EMBL/GenBank/DDBJ whole genome shotgun (WGS) entry which is preliminary data.</text>
</comment>
<proteinExistence type="predicted"/>
<sequence length="130" mass="14823">MFFENISEKLAAEIASFQSLSGKKLHFQRLFQNCRRTQILIVAFNSGYAPVVYLFKLMSITTSILFGYLGIRYLSRLDSAFAAFLLVTCLYNMVNYIATFGRAFCVPQRLQSFKVELVRTAMLRATGGFE</sequence>
<keyword evidence="1" id="KW-0812">Transmembrane</keyword>
<accession>A0A8J2KNH9</accession>
<organism evidence="2 3">
    <name type="scientific">Allacma fusca</name>
    <dbReference type="NCBI Taxonomy" id="39272"/>
    <lineage>
        <taxon>Eukaryota</taxon>
        <taxon>Metazoa</taxon>
        <taxon>Ecdysozoa</taxon>
        <taxon>Arthropoda</taxon>
        <taxon>Hexapoda</taxon>
        <taxon>Collembola</taxon>
        <taxon>Symphypleona</taxon>
        <taxon>Sminthuridae</taxon>
        <taxon>Allacma</taxon>
    </lineage>
</organism>
<evidence type="ECO:0000313" key="3">
    <source>
        <dbReference type="Proteomes" id="UP000708208"/>
    </source>
</evidence>